<reference evidence="1 2" key="1">
    <citation type="submission" date="2018-06" db="EMBL/GenBank/DDBJ databases">
        <title>Marinomonas sp. YLB-05 draft genome sequence.</title>
        <authorList>
            <person name="Yu L."/>
            <person name="Tang X."/>
        </authorList>
    </citation>
    <scope>NUCLEOTIDE SEQUENCE [LARGE SCALE GENOMIC DNA]</scope>
    <source>
        <strain evidence="1 2">YLB-05</strain>
    </source>
</reference>
<dbReference type="Proteomes" id="UP000254326">
    <property type="component" value="Unassembled WGS sequence"/>
</dbReference>
<evidence type="ECO:0000313" key="2">
    <source>
        <dbReference type="Proteomes" id="UP000254326"/>
    </source>
</evidence>
<dbReference type="Gene3D" id="3.40.50.2000">
    <property type="entry name" value="Glycogen Phosphorylase B"/>
    <property type="match status" value="1"/>
</dbReference>
<comment type="caution">
    <text evidence="1">The sequence shown here is derived from an EMBL/GenBank/DDBJ whole genome shotgun (WGS) entry which is preliminary data.</text>
</comment>
<evidence type="ECO:0000313" key="1">
    <source>
        <dbReference type="EMBL" id="RDL43877.1"/>
    </source>
</evidence>
<accession>A0A370U7W5</accession>
<dbReference type="OrthoDB" id="9807209at2"/>
<keyword evidence="1" id="KW-0808">Transferase</keyword>
<proteinExistence type="predicted"/>
<dbReference type="GO" id="GO:0016740">
    <property type="term" value="F:transferase activity"/>
    <property type="evidence" value="ECO:0007669"/>
    <property type="project" value="UniProtKB-KW"/>
</dbReference>
<keyword evidence="2" id="KW-1185">Reference proteome</keyword>
<organism evidence="1 2">
    <name type="scientific">Marinomonas piezotolerans</name>
    <dbReference type="NCBI Taxonomy" id="2213058"/>
    <lineage>
        <taxon>Bacteria</taxon>
        <taxon>Pseudomonadati</taxon>
        <taxon>Pseudomonadota</taxon>
        <taxon>Gammaproteobacteria</taxon>
        <taxon>Oceanospirillales</taxon>
        <taxon>Oceanospirillaceae</taxon>
        <taxon>Marinomonas</taxon>
    </lineage>
</organism>
<gene>
    <name evidence="1" type="ORF">DN730_11890</name>
</gene>
<dbReference type="PANTHER" id="PTHR12526">
    <property type="entry name" value="GLYCOSYLTRANSFERASE"/>
    <property type="match status" value="1"/>
</dbReference>
<dbReference type="CDD" id="cd03801">
    <property type="entry name" value="GT4_PimA-like"/>
    <property type="match status" value="1"/>
</dbReference>
<dbReference type="PANTHER" id="PTHR12526:SF584">
    <property type="entry name" value="GLYCOSYLTRANSFERASE"/>
    <property type="match status" value="1"/>
</dbReference>
<protein>
    <submittedName>
        <fullName evidence="1">Glycosyltransferase</fullName>
    </submittedName>
</protein>
<sequence>MNVLIIGYVWPEPNSSAAGSRMMQLIHTLKGAQASIHFASPAQTTDHMADLCALDVSTSAITLNCDSFNSFIEDLSPDIVIFDRFMMEEQFGWRVEKYAPEALRILNTEDLHSLRDARHTALKKNRPFAIEDMHSDLGVREIAAIHRSDLTLMISEFERDLLLTHFHVPDTHVMHLPFMLPSAYTPFTPFEKRHGFIFIGNFRHAPNWDAVLQLKQTYWPIIRSKLPNTTLNIYGAYPPPKATQLHNEREGFLVKGWAENALEVIADSRIMLSPLRFGAGIKGKLVEAMQVGTPSITTTVGAEAMHGNLPWNGVITDDIKEFCNAAVSLYNDHEAYQLMQKNGEQIIQLHYQQSQWASKFLQRLKVQQQLKQTLRNNHFLGKLMRHHSMKSTQYMSQWITLKNQKNSS</sequence>
<dbReference type="SUPFAM" id="SSF53756">
    <property type="entry name" value="UDP-Glycosyltransferase/glycogen phosphorylase"/>
    <property type="match status" value="1"/>
</dbReference>
<dbReference type="Pfam" id="PF13692">
    <property type="entry name" value="Glyco_trans_1_4"/>
    <property type="match status" value="1"/>
</dbReference>
<dbReference type="RefSeq" id="WP_115468362.1">
    <property type="nucleotide sequence ID" value="NZ_QKRA01000005.1"/>
</dbReference>
<dbReference type="EMBL" id="QKRA01000005">
    <property type="protein sequence ID" value="RDL43877.1"/>
    <property type="molecule type" value="Genomic_DNA"/>
</dbReference>
<dbReference type="AlphaFoldDB" id="A0A370U7W5"/>
<name>A0A370U7W5_9GAMM</name>